<keyword evidence="8" id="KW-0694">RNA-binding</keyword>
<dbReference type="EC" id="6.1.1.7" evidence="2"/>
<evidence type="ECO:0000256" key="6">
    <source>
        <dbReference type="ARBA" id="ARBA00022741"/>
    </source>
</evidence>
<keyword evidence="6" id="KW-0547">Nucleotide-binding</keyword>
<feature type="domain" description="DHHA1" evidence="12">
    <location>
        <begin position="65"/>
        <end position="141"/>
    </location>
</feature>
<evidence type="ECO:0000256" key="1">
    <source>
        <dbReference type="ARBA" id="ARBA00008226"/>
    </source>
</evidence>
<sequence length="142" mass="15707">VPLEKLPETAERFFEEWKQARKEVEKLNKELAKLLVYELEKRVEKIGEIEFIGTVVEGDINHLREAALTLKRPKRVVALISEDSKAVVVSVGDEVPQKAGELIKIITKVAGGGGGGKKDLAQGKIKNILKAKEALEELKKAL</sequence>
<reference evidence="13" key="1">
    <citation type="journal article" date="2020" name="mSystems">
        <title>Genome- and Community-Level Interaction Insights into Carbon Utilization and Element Cycling Functions of Hydrothermarchaeota in Hydrothermal Sediment.</title>
        <authorList>
            <person name="Zhou Z."/>
            <person name="Liu Y."/>
            <person name="Xu W."/>
            <person name="Pan J."/>
            <person name="Luo Z.H."/>
            <person name="Li M."/>
        </authorList>
    </citation>
    <scope>NUCLEOTIDE SEQUENCE [LARGE SCALE GENOMIC DNA]</scope>
    <source>
        <strain evidence="13">HyVt-28</strain>
    </source>
</reference>
<protein>
    <recommendedName>
        <fullName evidence="3">Alanine--tRNA ligase</fullName>
        <ecNumber evidence="2">6.1.1.7</ecNumber>
    </recommendedName>
    <alternativeName>
        <fullName evidence="11">Alanyl-tRNA synthetase</fullName>
    </alternativeName>
</protein>
<evidence type="ECO:0000256" key="4">
    <source>
        <dbReference type="ARBA" id="ARBA00022555"/>
    </source>
</evidence>
<evidence type="ECO:0000259" key="12">
    <source>
        <dbReference type="Pfam" id="PF02272"/>
    </source>
</evidence>
<dbReference type="Proteomes" id="UP000886381">
    <property type="component" value="Unassembled WGS sequence"/>
</dbReference>
<feature type="non-terminal residue" evidence="13">
    <location>
        <position position="1"/>
    </location>
</feature>
<gene>
    <name evidence="13" type="ORF">ENH14_03035</name>
</gene>
<dbReference type="EMBL" id="DRDR01000130">
    <property type="protein sequence ID" value="HDL60412.1"/>
    <property type="molecule type" value="Genomic_DNA"/>
</dbReference>
<keyword evidence="4" id="KW-0820">tRNA-binding</keyword>
<evidence type="ECO:0000256" key="3">
    <source>
        <dbReference type="ARBA" id="ARBA00017959"/>
    </source>
</evidence>
<evidence type="ECO:0000256" key="11">
    <source>
        <dbReference type="ARBA" id="ARBA00032577"/>
    </source>
</evidence>
<dbReference type="GO" id="GO:0006412">
    <property type="term" value="P:translation"/>
    <property type="evidence" value="ECO:0007669"/>
    <property type="project" value="UniProtKB-KW"/>
</dbReference>
<comment type="similarity">
    <text evidence="1">Belongs to the class-II aminoacyl-tRNA synthetase family.</text>
</comment>
<dbReference type="Gene3D" id="3.10.310.40">
    <property type="match status" value="1"/>
</dbReference>
<dbReference type="InterPro" id="IPR003156">
    <property type="entry name" value="DHHA1_dom"/>
</dbReference>
<evidence type="ECO:0000256" key="10">
    <source>
        <dbReference type="ARBA" id="ARBA00023146"/>
    </source>
</evidence>
<keyword evidence="10" id="KW-0030">Aminoacyl-tRNA synthetase</keyword>
<keyword evidence="5 13" id="KW-0436">Ligase</keyword>
<evidence type="ECO:0000256" key="2">
    <source>
        <dbReference type="ARBA" id="ARBA00013168"/>
    </source>
</evidence>
<dbReference type="Pfam" id="PF02272">
    <property type="entry name" value="DHHA1"/>
    <property type="match status" value="1"/>
</dbReference>
<comment type="caution">
    <text evidence="13">The sequence shown here is derived from an EMBL/GenBank/DDBJ whole genome shotgun (WGS) entry which is preliminary data.</text>
</comment>
<dbReference type="AlphaFoldDB" id="A0A7V0LUA2"/>
<dbReference type="GO" id="GO:0005524">
    <property type="term" value="F:ATP binding"/>
    <property type="evidence" value="ECO:0007669"/>
    <property type="project" value="UniProtKB-KW"/>
</dbReference>
<dbReference type="Gene3D" id="6.10.250.550">
    <property type="match status" value="1"/>
</dbReference>
<proteinExistence type="inferred from homology"/>
<evidence type="ECO:0000256" key="7">
    <source>
        <dbReference type="ARBA" id="ARBA00022840"/>
    </source>
</evidence>
<name>A0A7V0LUA2_UNCW3</name>
<evidence type="ECO:0000256" key="9">
    <source>
        <dbReference type="ARBA" id="ARBA00022917"/>
    </source>
</evidence>
<keyword evidence="9" id="KW-0648">Protein biosynthesis</keyword>
<evidence type="ECO:0000313" key="13">
    <source>
        <dbReference type="EMBL" id="HDL60412.1"/>
    </source>
</evidence>
<dbReference type="GO" id="GO:0004813">
    <property type="term" value="F:alanine-tRNA ligase activity"/>
    <property type="evidence" value="ECO:0007669"/>
    <property type="project" value="UniProtKB-EC"/>
</dbReference>
<keyword evidence="7" id="KW-0067">ATP-binding</keyword>
<dbReference type="GO" id="GO:0000049">
    <property type="term" value="F:tRNA binding"/>
    <property type="evidence" value="ECO:0007669"/>
    <property type="project" value="UniProtKB-KW"/>
</dbReference>
<evidence type="ECO:0000256" key="8">
    <source>
        <dbReference type="ARBA" id="ARBA00022884"/>
    </source>
</evidence>
<accession>A0A7V0LUA2</accession>
<evidence type="ECO:0000256" key="5">
    <source>
        <dbReference type="ARBA" id="ARBA00022598"/>
    </source>
</evidence>
<organism evidence="13">
    <name type="scientific">candidate division WOR-3 bacterium</name>
    <dbReference type="NCBI Taxonomy" id="2052148"/>
    <lineage>
        <taxon>Bacteria</taxon>
        <taxon>Bacteria division WOR-3</taxon>
    </lineage>
</organism>
<dbReference type="FunFam" id="3.10.310.40:FF:000001">
    <property type="entry name" value="Alanine--tRNA ligase"/>
    <property type="match status" value="1"/>
</dbReference>